<keyword evidence="2" id="KW-0238">DNA-binding</keyword>
<name>A0A7W3TAA3_9ACTN</name>
<dbReference type="SMART" id="SM00418">
    <property type="entry name" value="HTH_ARSR"/>
    <property type="match status" value="1"/>
</dbReference>
<dbReference type="InterPro" id="IPR036390">
    <property type="entry name" value="WH_DNA-bd_sf"/>
</dbReference>
<keyword evidence="6" id="KW-1185">Reference proteome</keyword>
<dbReference type="AlphaFoldDB" id="A0A7W3TAA3"/>
<accession>A0A7W3TAA3</accession>
<evidence type="ECO:0000256" key="1">
    <source>
        <dbReference type="ARBA" id="ARBA00023015"/>
    </source>
</evidence>
<reference evidence="6" key="1">
    <citation type="submission" date="2019-10" db="EMBL/GenBank/DDBJ databases">
        <title>Streptomyces sp. nov., a novel actinobacterium isolated from alkaline environment.</title>
        <authorList>
            <person name="Golinska P."/>
        </authorList>
    </citation>
    <scope>NUCLEOTIDE SEQUENCE [LARGE SCALE GENOMIC DNA]</scope>
    <source>
        <strain evidence="6">DSM 42118</strain>
    </source>
</reference>
<dbReference type="Proteomes" id="UP000538929">
    <property type="component" value="Unassembled WGS sequence"/>
</dbReference>
<dbReference type="Gene3D" id="1.10.10.10">
    <property type="entry name" value="Winged helix-like DNA-binding domain superfamily/Winged helix DNA-binding domain"/>
    <property type="match status" value="1"/>
</dbReference>
<sequence length="112" mass="12267">MAVNHPSRDQITLENFFAALANPMRLQVVRALADGAEYPCGSLLENVSKSTLTHHWRVLREGGLIWQRPSGRELLLSLRREDLQARFPGLLDAVLAGIEAAEESAVTAPPAP</sequence>
<dbReference type="SUPFAM" id="SSF46785">
    <property type="entry name" value="Winged helix' DNA-binding domain"/>
    <property type="match status" value="1"/>
</dbReference>
<gene>
    <name evidence="5" type="ORF">FNQ90_02255</name>
</gene>
<dbReference type="InterPro" id="IPR051081">
    <property type="entry name" value="HTH_MetalResp_TranReg"/>
</dbReference>
<organism evidence="5 6">
    <name type="scientific">Streptomyces alkaliphilus</name>
    <dbReference type="NCBI Taxonomy" id="1472722"/>
    <lineage>
        <taxon>Bacteria</taxon>
        <taxon>Bacillati</taxon>
        <taxon>Actinomycetota</taxon>
        <taxon>Actinomycetes</taxon>
        <taxon>Kitasatosporales</taxon>
        <taxon>Streptomycetaceae</taxon>
        <taxon>Streptomyces</taxon>
    </lineage>
</organism>
<evidence type="ECO:0000313" key="6">
    <source>
        <dbReference type="Proteomes" id="UP000538929"/>
    </source>
</evidence>
<keyword evidence="3" id="KW-0804">Transcription</keyword>
<dbReference type="PANTHER" id="PTHR33154">
    <property type="entry name" value="TRANSCRIPTIONAL REGULATOR, ARSR FAMILY"/>
    <property type="match status" value="1"/>
</dbReference>
<keyword evidence="1" id="KW-0805">Transcription regulation</keyword>
<feature type="domain" description="HTH arsR-type" evidence="4">
    <location>
        <begin position="5"/>
        <end position="102"/>
    </location>
</feature>
<dbReference type="PANTHER" id="PTHR33154:SF12">
    <property type="entry name" value="TRANSCRIPTIONAL REGULATORY PROTEIN"/>
    <property type="match status" value="1"/>
</dbReference>
<proteinExistence type="predicted"/>
<dbReference type="GO" id="GO:0003677">
    <property type="term" value="F:DNA binding"/>
    <property type="evidence" value="ECO:0007669"/>
    <property type="project" value="UniProtKB-KW"/>
</dbReference>
<dbReference type="InterPro" id="IPR001845">
    <property type="entry name" value="HTH_ArsR_DNA-bd_dom"/>
</dbReference>
<dbReference type="RefSeq" id="WP_182604697.1">
    <property type="nucleotide sequence ID" value="NZ_VKHT01000031.1"/>
</dbReference>
<dbReference type="InterPro" id="IPR036388">
    <property type="entry name" value="WH-like_DNA-bd_sf"/>
</dbReference>
<evidence type="ECO:0000256" key="3">
    <source>
        <dbReference type="ARBA" id="ARBA00023163"/>
    </source>
</evidence>
<protein>
    <submittedName>
        <fullName evidence="5">Helix-turn-helix domain-containing protein</fullName>
    </submittedName>
</protein>
<dbReference type="EMBL" id="VKHT01000031">
    <property type="protein sequence ID" value="MBB0242960.1"/>
    <property type="molecule type" value="Genomic_DNA"/>
</dbReference>
<dbReference type="InterPro" id="IPR011991">
    <property type="entry name" value="ArsR-like_HTH"/>
</dbReference>
<comment type="caution">
    <text evidence="5">The sequence shown here is derived from an EMBL/GenBank/DDBJ whole genome shotgun (WGS) entry which is preliminary data.</text>
</comment>
<evidence type="ECO:0000256" key="2">
    <source>
        <dbReference type="ARBA" id="ARBA00023125"/>
    </source>
</evidence>
<dbReference type="CDD" id="cd00090">
    <property type="entry name" value="HTH_ARSR"/>
    <property type="match status" value="1"/>
</dbReference>
<dbReference type="Pfam" id="PF12840">
    <property type="entry name" value="HTH_20"/>
    <property type="match status" value="1"/>
</dbReference>
<evidence type="ECO:0000313" key="5">
    <source>
        <dbReference type="EMBL" id="MBB0242960.1"/>
    </source>
</evidence>
<dbReference type="GO" id="GO:0003700">
    <property type="term" value="F:DNA-binding transcription factor activity"/>
    <property type="evidence" value="ECO:0007669"/>
    <property type="project" value="InterPro"/>
</dbReference>
<evidence type="ECO:0000259" key="4">
    <source>
        <dbReference type="PROSITE" id="PS50987"/>
    </source>
</evidence>
<dbReference type="PROSITE" id="PS50987">
    <property type="entry name" value="HTH_ARSR_2"/>
    <property type="match status" value="1"/>
</dbReference>